<proteinExistence type="predicted"/>
<dbReference type="InterPro" id="IPR058698">
    <property type="entry name" value="CUB_metazoa"/>
</dbReference>
<protein>
    <recommendedName>
        <fullName evidence="1">CUB domain-containing protein</fullName>
    </recommendedName>
</protein>
<reference evidence="2" key="1">
    <citation type="submission" date="2021-06" db="EMBL/GenBank/DDBJ databases">
        <authorList>
            <person name="Hodson N. C."/>
            <person name="Mongue J. A."/>
            <person name="Jaron S. K."/>
        </authorList>
    </citation>
    <scope>NUCLEOTIDE SEQUENCE</scope>
</reference>
<evidence type="ECO:0000259" key="1">
    <source>
        <dbReference type="Pfam" id="PF26080"/>
    </source>
</evidence>
<evidence type="ECO:0000313" key="3">
    <source>
        <dbReference type="Proteomes" id="UP000708208"/>
    </source>
</evidence>
<dbReference type="Pfam" id="PF26080">
    <property type="entry name" value="CUB_animal"/>
    <property type="match status" value="1"/>
</dbReference>
<gene>
    <name evidence="2" type="ORF">AFUS01_LOCUS40488</name>
</gene>
<keyword evidence="3" id="KW-1185">Reference proteome</keyword>
<dbReference type="Proteomes" id="UP000708208">
    <property type="component" value="Unassembled WGS sequence"/>
</dbReference>
<feature type="domain" description="CUB" evidence="1">
    <location>
        <begin position="4"/>
        <end position="119"/>
    </location>
</feature>
<name>A0A8J2Q2B3_9HEXA</name>
<organism evidence="2 3">
    <name type="scientific">Allacma fusca</name>
    <dbReference type="NCBI Taxonomy" id="39272"/>
    <lineage>
        <taxon>Eukaryota</taxon>
        <taxon>Metazoa</taxon>
        <taxon>Ecdysozoa</taxon>
        <taxon>Arthropoda</taxon>
        <taxon>Hexapoda</taxon>
        <taxon>Collembola</taxon>
        <taxon>Symphypleona</taxon>
        <taxon>Sminthuridae</taxon>
        <taxon>Allacma</taxon>
    </lineage>
</organism>
<sequence>MGSMSSPNCPNDWLQIYGQDRYCGNGFNVITSSAQPFLLNVHFDEVEGFGVSLPTDPSQCNGQSILDPYTGGSFTCVADTSTPPTCLCAFTPPLQDPPFDPVKDIDIKNSGFCLNYEQMW</sequence>
<evidence type="ECO:0000313" key="2">
    <source>
        <dbReference type="EMBL" id="CAG7830701.1"/>
    </source>
</evidence>
<accession>A0A8J2Q2B3</accession>
<dbReference type="AlphaFoldDB" id="A0A8J2Q2B3"/>
<comment type="caution">
    <text evidence="2">The sequence shown here is derived from an EMBL/GenBank/DDBJ whole genome shotgun (WGS) entry which is preliminary data.</text>
</comment>
<dbReference type="EMBL" id="CAJVCH010557210">
    <property type="protein sequence ID" value="CAG7830701.1"/>
    <property type="molecule type" value="Genomic_DNA"/>
</dbReference>